<dbReference type="SUPFAM" id="SSF51658">
    <property type="entry name" value="Xylose isomerase-like"/>
    <property type="match status" value="1"/>
</dbReference>
<keyword evidence="3 8" id="KW-0479">Metal-binding</keyword>
<dbReference type="HOGENOM" id="CLU_025885_4_1_9"/>
<gene>
    <name evidence="8 10" type="primary">nfo</name>
    <name evidence="10" type="ORF">BN1048_00767</name>
</gene>
<dbReference type="FunFam" id="3.20.20.150:FF:000001">
    <property type="entry name" value="Probable endonuclease 4"/>
    <property type="match status" value="1"/>
</dbReference>
<dbReference type="OrthoDB" id="9805666at2"/>
<dbReference type="InterPro" id="IPR018246">
    <property type="entry name" value="AP_endonuc_F2_Zn_BS"/>
</dbReference>
<comment type="function">
    <text evidence="8">Endonuclease IV plays a role in DNA repair. It cleaves phosphodiester bonds at apurinic or apyrimidinic (AP) sites, generating a 3'-hydroxyl group and a 5'-terminal sugar phosphate.</text>
</comment>
<dbReference type="InterPro" id="IPR001719">
    <property type="entry name" value="AP_endonuc_2"/>
</dbReference>
<keyword evidence="7 8" id="KW-0234">DNA repair</keyword>
<dbReference type="InterPro" id="IPR013022">
    <property type="entry name" value="Xyl_isomerase-like_TIM-brl"/>
</dbReference>
<feature type="binding site" evidence="8">
    <location>
        <position position="226"/>
    </location>
    <ligand>
        <name>Zn(2+)</name>
        <dbReference type="ChEBI" id="CHEBI:29105"/>
        <label>3</label>
    </ligand>
</feature>
<comment type="cofactor">
    <cofactor evidence="8">
        <name>Zn(2+)</name>
        <dbReference type="ChEBI" id="CHEBI:29105"/>
    </cofactor>
    <text evidence="8">Binds 3 Zn(2+) ions.</text>
</comment>
<dbReference type="PROSITE" id="PS00730">
    <property type="entry name" value="AP_NUCLEASE_F2_2"/>
    <property type="match status" value="1"/>
</dbReference>
<dbReference type="HAMAP" id="MF_00152">
    <property type="entry name" value="Nfo"/>
    <property type="match status" value="1"/>
</dbReference>
<dbReference type="PROSITE" id="PS00729">
    <property type="entry name" value="AP_NUCLEASE_F2_1"/>
    <property type="match status" value="1"/>
</dbReference>
<evidence type="ECO:0000259" key="9">
    <source>
        <dbReference type="Pfam" id="PF01261"/>
    </source>
</evidence>
<comment type="catalytic activity">
    <reaction evidence="8">
        <text>Endonucleolytic cleavage to 5'-phosphooligonucleotide end-products.</text>
        <dbReference type="EC" id="3.1.21.2"/>
    </reaction>
</comment>
<dbReference type="EC" id="3.1.21.2" evidence="8"/>
<dbReference type="CDD" id="cd00019">
    <property type="entry name" value="AP2Ec"/>
    <property type="match status" value="1"/>
</dbReference>
<keyword evidence="6 8" id="KW-0862">Zinc</keyword>
<feature type="binding site" evidence="8">
    <location>
        <position position="144"/>
    </location>
    <ligand>
        <name>Zn(2+)</name>
        <dbReference type="ChEBI" id="CHEBI:29105"/>
        <label>2</label>
    </ligand>
</feature>
<keyword evidence="5 8" id="KW-0378">Hydrolase</keyword>
<dbReference type="EMBL" id="CCSE01000001">
    <property type="protein sequence ID" value="CEA00008.1"/>
    <property type="molecule type" value="Genomic_DNA"/>
</dbReference>
<dbReference type="GO" id="GO:0008833">
    <property type="term" value="F:deoxyribonuclease IV (phage-T4-induced) activity"/>
    <property type="evidence" value="ECO:0007669"/>
    <property type="project" value="UniProtKB-UniRule"/>
</dbReference>
<dbReference type="GO" id="GO:0008081">
    <property type="term" value="F:phosphoric diester hydrolase activity"/>
    <property type="evidence" value="ECO:0007669"/>
    <property type="project" value="TreeGrafter"/>
</dbReference>
<dbReference type="InterPro" id="IPR036237">
    <property type="entry name" value="Xyl_isomerase-like_sf"/>
</dbReference>
<evidence type="ECO:0000256" key="5">
    <source>
        <dbReference type="ARBA" id="ARBA00022801"/>
    </source>
</evidence>
<evidence type="ECO:0000256" key="7">
    <source>
        <dbReference type="ARBA" id="ARBA00023204"/>
    </source>
</evidence>
<evidence type="ECO:0000313" key="10">
    <source>
        <dbReference type="EMBL" id="CEA00008.1"/>
    </source>
</evidence>
<dbReference type="Pfam" id="PF01261">
    <property type="entry name" value="AP_endonuc_2"/>
    <property type="match status" value="1"/>
</dbReference>
<protein>
    <recommendedName>
        <fullName evidence="8">Probable endonuclease 4</fullName>
        <ecNumber evidence="8">3.1.21.2</ecNumber>
    </recommendedName>
    <alternativeName>
        <fullName evidence="8">Endodeoxyribonuclease IV</fullName>
    </alternativeName>
    <alternativeName>
        <fullName evidence="8">Endonuclease IV</fullName>
    </alternativeName>
</protein>
<reference evidence="10 11" key="1">
    <citation type="submission" date="2014-07" db="EMBL/GenBank/DDBJ databases">
        <authorList>
            <person name="Urmite Genomes Urmite Genomes"/>
        </authorList>
    </citation>
    <scope>NUCLEOTIDE SEQUENCE [LARGE SCALE GENOMIC DNA]</scope>
    <source>
        <strain evidence="10 11">13MG44_air</strain>
    </source>
</reference>
<dbReference type="PANTHER" id="PTHR21445">
    <property type="entry name" value="ENDONUCLEASE IV ENDODEOXYRIBONUCLEASE IV"/>
    <property type="match status" value="1"/>
</dbReference>
<feature type="binding site" evidence="8">
    <location>
        <position position="258"/>
    </location>
    <ligand>
        <name>Zn(2+)</name>
        <dbReference type="ChEBI" id="CHEBI:29105"/>
        <label>2</label>
    </ligand>
</feature>
<dbReference type="GO" id="GO:0003677">
    <property type="term" value="F:DNA binding"/>
    <property type="evidence" value="ECO:0007669"/>
    <property type="project" value="InterPro"/>
</dbReference>
<proteinExistence type="inferred from homology"/>
<feature type="binding site" evidence="8">
    <location>
        <position position="228"/>
    </location>
    <ligand>
        <name>Zn(2+)</name>
        <dbReference type="ChEBI" id="CHEBI:29105"/>
        <label>3</label>
    </ligand>
</feature>
<dbReference type="Proteomes" id="UP000044136">
    <property type="component" value="Unassembled WGS sequence"/>
</dbReference>
<organism evidence="10 11">
    <name type="scientific">Jeotgalicoccus saudimassiliensis</name>
    <dbReference type="NCBI Taxonomy" id="1461582"/>
    <lineage>
        <taxon>Bacteria</taxon>
        <taxon>Bacillati</taxon>
        <taxon>Bacillota</taxon>
        <taxon>Bacilli</taxon>
        <taxon>Bacillales</taxon>
        <taxon>Staphylococcaceae</taxon>
        <taxon>Jeotgalicoccus</taxon>
    </lineage>
</organism>
<dbReference type="NCBIfam" id="TIGR00587">
    <property type="entry name" value="nfo"/>
    <property type="match status" value="1"/>
</dbReference>
<feature type="binding site" evidence="8">
    <location>
        <position position="144"/>
    </location>
    <ligand>
        <name>Zn(2+)</name>
        <dbReference type="ChEBI" id="CHEBI:29105"/>
        <label>1</label>
    </ligand>
</feature>
<evidence type="ECO:0000256" key="3">
    <source>
        <dbReference type="ARBA" id="ARBA00022723"/>
    </source>
</evidence>
<dbReference type="PROSITE" id="PS00731">
    <property type="entry name" value="AP_NUCLEASE_F2_3"/>
    <property type="match status" value="1"/>
</dbReference>
<name>A0A078LXX1_9STAP</name>
<accession>A0A078LXX1</accession>
<dbReference type="eggNOG" id="COG0648">
    <property type="taxonomic scope" value="Bacteria"/>
</dbReference>
<dbReference type="NCBIfam" id="NF002196">
    <property type="entry name" value="PRK01060.1-1"/>
    <property type="match status" value="1"/>
</dbReference>
<evidence type="ECO:0000256" key="8">
    <source>
        <dbReference type="HAMAP-Rule" id="MF_00152"/>
    </source>
</evidence>
<evidence type="ECO:0000313" key="11">
    <source>
        <dbReference type="Proteomes" id="UP000044136"/>
    </source>
</evidence>
<keyword evidence="2 8" id="KW-0540">Nuclease</keyword>
<dbReference type="STRING" id="1461582.BN1048_00767"/>
<dbReference type="GO" id="GO:0006284">
    <property type="term" value="P:base-excision repair"/>
    <property type="evidence" value="ECO:0007669"/>
    <property type="project" value="TreeGrafter"/>
</dbReference>
<feature type="domain" description="Xylose isomerase-like TIM barrel" evidence="9">
    <location>
        <begin position="21"/>
        <end position="282"/>
    </location>
</feature>
<feature type="binding site" evidence="8">
    <location>
        <position position="213"/>
    </location>
    <ligand>
        <name>Zn(2+)</name>
        <dbReference type="ChEBI" id="CHEBI:29105"/>
        <label>2</label>
    </ligand>
</feature>
<dbReference type="RefSeq" id="WP_035808632.1">
    <property type="nucleotide sequence ID" value="NZ_CCSE01000001.1"/>
</dbReference>
<dbReference type="Gene3D" id="3.20.20.150">
    <property type="entry name" value="Divalent-metal-dependent TIM barrel enzymes"/>
    <property type="match status" value="1"/>
</dbReference>
<feature type="binding site" evidence="8">
    <location>
        <position position="178"/>
    </location>
    <ligand>
        <name>Zn(2+)</name>
        <dbReference type="ChEBI" id="CHEBI:29105"/>
        <label>2</label>
    </ligand>
</feature>
<dbReference type="PANTHER" id="PTHR21445:SF0">
    <property type="entry name" value="APURINIC-APYRIMIDINIC ENDONUCLEASE"/>
    <property type="match status" value="1"/>
</dbReference>
<dbReference type="GO" id="GO:0003906">
    <property type="term" value="F:DNA-(apurinic or apyrimidinic site) endonuclease activity"/>
    <property type="evidence" value="ECO:0007669"/>
    <property type="project" value="TreeGrafter"/>
</dbReference>
<sequence>MLLGSHVSMSGKKMLEESVTTAAGYGASTFMIYTGAPQNTRRKKIEDLNIEKGQKAMAELGITNFVVHAPYIINIANTQKDHVFNLGVEFLQEEIVRTEALGAKQIVLHPGAHVGAGSEAGIKQIIKGLNEVLSNDNDVQIALETMAGKGSEIGRTFDEIAHIMDGVTNNERLSVTFDTCHVHDAGYDIRNDFDGVLNEFDKIVGIDRIKVLHMNDSKNPVGAHKDRHENFGFGHIGFDALNYIINHPEFTGIPKILETPFVGPDKKNRVAPYKHEIDMIKSGEFDPGLLIKINPDVSVLE</sequence>
<feature type="binding site" evidence="8">
    <location>
        <position position="181"/>
    </location>
    <ligand>
        <name>Zn(2+)</name>
        <dbReference type="ChEBI" id="CHEBI:29105"/>
        <label>3</label>
    </ligand>
</feature>
<feature type="binding site" evidence="8">
    <location>
        <position position="68"/>
    </location>
    <ligand>
        <name>Zn(2+)</name>
        <dbReference type="ChEBI" id="CHEBI:29105"/>
        <label>1</label>
    </ligand>
</feature>
<dbReference type="SMART" id="SM00518">
    <property type="entry name" value="AP2Ec"/>
    <property type="match status" value="1"/>
</dbReference>
<evidence type="ECO:0000256" key="4">
    <source>
        <dbReference type="ARBA" id="ARBA00022763"/>
    </source>
</evidence>
<dbReference type="AlphaFoldDB" id="A0A078LXX1"/>
<evidence type="ECO:0000256" key="2">
    <source>
        <dbReference type="ARBA" id="ARBA00022722"/>
    </source>
</evidence>
<evidence type="ECO:0000256" key="6">
    <source>
        <dbReference type="ARBA" id="ARBA00022833"/>
    </source>
</evidence>
<keyword evidence="8 10" id="KW-0255">Endonuclease</keyword>
<comment type="similarity">
    <text evidence="1 8">Belongs to the AP endonuclease 2 family.</text>
</comment>
<keyword evidence="4 8" id="KW-0227">DNA damage</keyword>
<evidence type="ECO:0000256" key="1">
    <source>
        <dbReference type="ARBA" id="ARBA00005340"/>
    </source>
</evidence>
<feature type="binding site" evidence="8">
    <location>
        <position position="109"/>
    </location>
    <ligand>
        <name>Zn(2+)</name>
        <dbReference type="ChEBI" id="CHEBI:29105"/>
        <label>1</label>
    </ligand>
</feature>
<dbReference type="PROSITE" id="PS51432">
    <property type="entry name" value="AP_NUCLEASE_F2_4"/>
    <property type="match status" value="1"/>
</dbReference>
<dbReference type="GO" id="GO:0008270">
    <property type="term" value="F:zinc ion binding"/>
    <property type="evidence" value="ECO:0007669"/>
    <property type="project" value="UniProtKB-UniRule"/>
</dbReference>
<keyword evidence="11" id="KW-1185">Reference proteome</keyword>